<dbReference type="AlphaFoldDB" id="A0A1H7TUI5"/>
<dbReference type="RefSeq" id="WP_085285921.1">
    <property type="nucleotide sequence ID" value="NZ_FOBI01000029.1"/>
</dbReference>
<keyword evidence="3" id="KW-1185">Reference proteome</keyword>
<dbReference type="STRING" id="641665.GCA_002104455_01969"/>
<reference evidence="3" key="1">
    <citation type="submission" date="2016-10" db="EMBL/GenBank/DDBJ databases">
        <authorList>
            <person name="Varghese N."/>
            <person name="Submissions S."/>
        </authorList>
    </citation>
    <scope>NUCLEOTIDE SEQUENCE [LARGE SCALE GENOMIC DNA]</scope>
    <source>
        <strain evidence="3">CGMCC 1.9127</strain>
    </source>
</reference>
<gene>
    <name evidence="2" type="ORF">SAMN05216262_12910</name>
</gene>
<accession>A0A1H7TUI5</accession>
<dbReference type="PROSITE" id="PS51257">
    <property type="entry name" value="PROKAR_LIPOPROTEIN"/>
    <property type="match status" value="1"/>
</dbReference>
<dbReference type="EMBL" id="FOBI01000029">
    <property type="protein sequence ID" value="SEL88401.1"/>
    <property type="molecule type" value="Genomic_DNA"/>
</dbReference>
<proteinExistence type="predicted"/>
<feature type="chain" id="PRO_5011708856" evidence="1">
    <location>
        <begin position="19"/>
        <end position="123"/>
    </location>
</feature>
<organism evidence="2 3">
    <name type="scientific">Colwellia chukchiensis</name>
    <dbReference type="NCBI Taxonomy" id="641665"/>
    <lineage>
        <taxon>Bacteria</taxon>
        <taxon>Pseudomonadati</taxon>
        <taxon>Pseudomonadota</taxon>
        <taxon>Gammaproteobacteria</taxon>
        <taxon>Alteromonadales</taxon>
        <taxon>Colwelliaceae</taxon>
        <taxon>Colwellia</taxon>
    </lineage>
</organism>
<dbReference type="Proteomes" id="UP000199297">
    <property type="component" value="Unassembled WGS sequence"/>
</dbReference>
<feature type="signal peptide" evidence="1">
    <location>
        <begin position="1"/>
        <end position="18"/>
    </location>
</feature>
<dbReference type="OrthoDB" id="6227739at2"/>
<evidence type="ECO:0000313" key="2">
    <source>
        <dbReference type="EMBL" id="SEL88401.1"/>
    </source>
</evidence>
<protein>
    <submittedName>
        <fullName evidence="2">Uncharacterized protein</fullName>
    </submittedName>
</protein>
<name>A0A1H7TUI5_9GAMM</name>
<sequence length="123" mass="13802">MKKYFLLTLLLFTIMACTKTVEVPLDQEITVYLSTDSKARVVLNAESAQYQLLKSWLNDNKDNWLSTSGRYAGGIYLTSAGYGIQVTDSKVVLYTDIAENPTAIYAQEIERTELKALKLLAQP</sequence>
<keyword evidence="1" id="KW-0732">Signal</keyword>
<evidence type="ECO:0000256" key="1">
    <source>
        <dbReference type="SAM" id="SignalP"/>
    </source>
</evidence>
<evidence type="ECO:0000313" key="3">
    <source>
        <dbReference type="Proteomes" id="UP000199297"/>
    </source>
</evidence>